<feature type="signal peptide" evidence="3">
    <location>
        <begin position="1"/>
        <end position="28"/>
    </location>
</feature>
<feature type="region of interest" description="Disordered" evidence="1">
    <location>
        <begin position="176"/>
        <end position="206"/>
    </location>
</feature>
<dbReference type="Proteomes" id="UP000244893">
    <property type="component" value="Unassembled WGS sequence"/>
</dbReference>
<evidence type="ECO:0000313" key="4">
    <source>
        <dbReference type="EMBL" id="PVZ94996.1"/>
    </source>
</evidence>
<reference evidence="4 5" key="1">
    <citation type="submission" date="2018-05" db="EMBL/GenBank/DDBJ databases">
        <title>Amnibacterium sp. M8JJ-5, whole genome shotgun sequence.</title>
        <authorList>
            <person name="Tuo L."/>
        </authorList>
    </citation>
    <scope>NUCLEOTIDE SEQUENCE [LARGE SCALE GENOMIC DNA]</scope>
    <source>
        <strain evidence="4 5">M8JJ-5</strain>
    </source>
</reference>
<feature type="compositionally biased region" description="Polar residues" evidence="1">
    <location>
        <begin position="117"/>
        <end position="127"/>
    </location>
</feature>
<feature type="region of interest" description="Disordered" evidence="1">
    <location>
        <begin position="67"/>
        <end position="89"/>
    </location>
</feature>
<accession>A0A2V1HQV6</accession>
<dbReference type="OrthoDB" id="4958399at2"/>
<evidence type="ECO:0000256" key="1">
    <source>
        <dbReference type="SAM" id="MobiDB-lite"/>
    </source>
</evidence>
<feature type="chain" id="PRO_5015976483" description="Gram-positive cocci surface proteins LPxTG domain-containing protein" evidence="3">
    <location>
        <begin position="29"/>
        <end position="433"/>
    </location>
</feature>
<name>A0A2V1HQV6_9MICO</name>
<organism evidence="4 5">
    <name type="scientific">Amnibacterium flavum</name>
    <dbReference type="NCBI Taxonomy" id="2173173"/>
    <lineage>
        <taxon>Bacteria</taxon>
        <taxon>Bacillati</taxon>
        <taxon>Actinomycetota</taxon>
        <taxon>Actinomycetes</taxon>
        <taxon>Micrococcales</taxon>
        <taxon>Microbacteriaceae</taxon>
        <taxon>Amnibacterium</taxon>
    </lineage>
</organism>
<feature type="region of interest" description="Disordered" evidence="1">
    <location>
        <begin position="335"/>
        <end position="388"/>
    </location>
</feature>
<keyword evidence="2" id="KW-0472">Membrane</keyword>
<keyword evidence="2" id="KW-0812">Transmembrane</keyword>
<protein>
    <recommendedName>
        <fullName evidence="6">Gram-positive cocci surface proteins LPxTG domain-containing protein</fullName>
    </recommendedName>
</protein>
<gene>
    <name evidence="4" type="ORF">DDQ50_00190</name>
</gene>
<feature type="compositionally biased region" description="Low complexity" evidence="1">
    <location>
        <begin position="67"/>
        <end position="77"/>
    </location>
</feature>
<dbReference type="AlphaFoldDB" id="A0A2V1HQV6"/>
<keyword evidence="5" id="KW-1185">Reference proteome</keyword>
<dbReference type="EMBL" id="QEOP01000001">
    <property type="protein sequence ID" value="PVZ94996.1"/>
    <property type="molecule type" value="Genomic_DNA"/>
</dbReference>
<feature type="transmembrane region" description="Helical" evidence="2">
    <location>
        <begin position="405"/>
        <end position="425"/>
    </location>
</feature>
<evidence type="ECO:0008006" key="6">
    <source>
        <dbReference type="Google" id="ProtNLM"/>
    </source>
</evidence>
<feature type="compositionally biased region" description="Gly residues" evidence="1">
    <location>
        <begin position="290"/>
        <end position="302"/>
    </location>
</feature>
<sequence length="433" mass="40278">MSRITSRVLYGVLFAGGLTLLGATAANAAETTGDDSVLGGSQVVPGITAPVSVDGLAVSLFGDSSTAAPAEQAPTAPVDTAQPATTDGSYSVAGGTQVAPAVALPVTVENTAVSVFGDSSTGGSSDPASIPTAPAPATAPVTTGDDSIGGGSQVAGDVFAPISVSGVALAPFGDATSGGTSTAPAASSPAGGNASTGGEDSTLGGTQLVPAITAPISVGGLAISLTGDSSTGGTGTPATTGSTGTGTGAVTDGDDSTLGGTQVTPVVTAPVSIGDLAVSLTGDSSTTGTGTTGTTGNTGTGTGAVTNGDDSTLGGTQIAPIVTLPVTIGDIAVSLTGDSETTDPGTPVTPGEEPGEEPGTDPGTTPGTTPGTGVTTPTTTGSGTALASLGTRPAGASLASTGADVAGLSIAALMLLFLGGAFVAAKRRTVSKR</sequence>
<feature type="region of interest" description="Disordered" evidence="1">
    <location>
        <begin position="228"/>
        <end position="248"/>
    </location>
</feature>
<keyword evidence="3" id="KW-0732">Signal</keyword>
<feature type="compositionally biased region" description="Low complexity" evidence="1">
    <location>
        <begin position="131"/>
        <end position="143"/>
    </location>
</feature>
<evidence type="ECO:0000313" key="5">
    <source>
        <dbReference type="Proteomes" id="UP000244893"/>
    </source>
</evidence>
<feature type="region of interest" description="Disordered" evidence="1">
    <location>
        <begin position="283"/>
        <end position="312"/>
    </location>
</feature>
<feature type="compositionally biased region" description="Low complexity" evidence="1">
    <location>
        <begin position="176"/>
        <end position="198"/>
    </location>
</feature>
<dbReference type="RefSeq" id="WP_116754735.1">
    <property type="nucleotide sequence ID" value="NZ_QEOP01000001.1"/>
</dbReference>
<feature type="compositionally biased region" description="Low complexity" evidence="1">
    <location>
        <begin position="360"/>
        <end position="381"/>
    </location>
</feature>
<comment type="caution">
    <text evidence="4">The sequence shown here is derived from an EMBL/GenBank/DDBJ whole genome shotgun (WGS) entry which is preliminary data.</text>
</comment>
<feature type="compositionally biased region" description="Low complexity" evidence="1">
    <location>
        <begin position="342"/>
        <end position="352"/>
    </location>
</feature>
<proteinExistence type="predicted"/>
<feature type="region of interest" description="Disordered" evidence="1">
    <location>
        <begin position="117"/>
        <end position="152"/>
    </location>
</feature>
<keyword evidence="2" id="KW-1133">Transmembrane helix</keyword>
<evidence type="ECO:0000256" key="2">
    <source>
        <dbReference type="SAM" id="Phobius"/>
    </source>
</evidence>
<evidence type="ECO:0000256" key="3">
    <source>
        <dbReference type="SAM" id="SignalP"/>
    </source>
</evidence>